<dbReference type="EMBL" id="AOIP01000060">
    <property type="protein sequence ID" value="ELY98731.1"/>
    <property type="molecule type" value="Genomic_DNA"/>
</dbReference>
<dbReference type="PANTHER" id="PTHR30532:SF1">
    <property type="entry name" value="IRON(3+)-HYDROXAMATE-BINDING PROTEIN FHUD"/>
    <property type="match status" value="1"/>
</dbReference>
<dbReference type="InterPro" id="IPR051313">
    <property type="entry name" value="Bact_iron-sidero_bind"/>
</dbReference>
<dbReference type="PANTHER" id="PTHR30532">
    <property type="entry name" value="IRON III DICITRATE-BINDING PERIPLASMIC PROTEIN"/>
    <property type="match status" value="1"/>
</dbReference>
<feature type="domain" description="Fe/B12 periplasmic-binding" evidence="4">
    <location>
        <begin position="125"/>
        <end position="340"/>
    </location>
</feature>
<dbReference type="OrthoDB" id="304381at2157"/>
<evidence type="ECO:0000256" key="1">
    <source>
        <dbReference type="ARBA" id="ARBA00004196"/>
    </source>
</evidence>
<reference evidence="5 6" key="1">
    <citation type="journal article" date="2014" name="PLoS Genet.">
        <title>Phylogenetically driven sequencing of extremely halophilic archaea reveals strategies for static and dynamic osmo-response.</title>
        <authorList>
            <person name="Becker E.A."/>
            <person name="Seitzer P.M."/>
            <person name="Tritt A."/>
            <person name="Larsen D."/>
            <person name="Krusor M."/>
            <person name="Yao A.I."/>
            <person name="Wu D."/>
            <person name="Madern D."/>
            <person name="Eisen J.A."/>
            <person name="Darling A.E."/>
            <person name="Facciotti M.T."/>
        </authorList>
    </citation>
    <scope>NUCLEOTIDE SEQUENCE [LARGE SCALE GENOMIC DNA]</scope>
    <source>
        <strain evidence="5 6">DSM 13077</strain>
    </source>
</reference>
<evidence type="ECO:0000256" key="3">
    <source>
        <dbReference type="ARBA" id="ARBA00022729"/>
    </source>
</evidence>
<comment type="subcellular location">
    <subcellularLocation>
        <location evidence="1">Cell envelope</location>
    </subcellularLocation>
</comment>
<keyword evidence="3" id="KW-0732">Signal</keyword>
<proteinExistence type="predicted"/>
<keyword evidence="6" id="KW-1185">Reference proteome</keyword>
<dbReference type="SUPFAM" id="SSF53807">
    <property type="entry name" value="Helical backbone' metal receptor"/>
    <property type="match status" value="1"/>
</dbReference>
<name>M0AK35_9EURY</name>
<evidence type="ECO:0000259" key="4">
    <source>
        <dbReference type="Pfam" id="PF01497"/>
    </source>
</evidence>
<dbReference type="PROSITE" id="PS51318">
    <property type="entry name" value="TAT"/>
    <property type="match status" value="1"/>
</dbReference>
<accession>M0AK35</accession>
<gene>
    <name evidence="5" type="ORF">C480_20919</name>
</gene>
<dbReference type="Gene3D" id="3.40.50.1980">
    <property type="entry name" value="Nitrogenase molybdenum iron protein domain"/>
    <property type="match status" value="2"/>
</dbReference>
<keyword evidence="2" id="KW-0813">Transport</keyword>
<sequence length="399" mass="44567">MPDTTSDTAAAPTRRDTLKHGGVLATAVSVAGCSDLLSHDADTGSEGGSDDSAYEACLEPVGCLTFEEIPETYIVNNGEWADMAFALGQRDGFQTAANMIPGFLFEPFGLDVPPESETASLSPSNWDKERFYELDPDVILMDPNYMHETGWDSSWDERDTAEIRDTVAPFFGKNILRRREWHNYRSYSLYEAFERLADLFQERDRYEAFADIHERVLSEIDSRLPPQNERPDIALINSASDPTQGQFYPMDTRVEGLEMKPYRDLDVGSAFSPDHVEAGTIDYERLLEVDPDIIVVHWGIGTTDGGNGFSAAAFRDQYVTPLEDHPVGSQLTAVQNGSVYPGAFGSQGPIVNLLQTEMVARQFYPEIFGEFDPEAFPEFSTDELLFDRQRVADIINGEF</sequence>
<evidence type="ECO:0000313" key="6">
    <source>
        <dbReference type="Proteomes" id="UP000011591"/>
    </source>
</evidence>
<dbReference type="PATRIC" id="fig|1227491.4.peg.4202"/>
<comment type="caution">
    <text evidence="5">The sequence shown here is derived from an EMBL/GenBank/DDBJ whole genome shotgun (WGS) entry which is preliminary data.</text>
</comment>
<evidence type="ECO:0000256" key="2">
    <source>
        <dbReference type="ARBA" id="ARBA00022448"/>
    </source>
</evidence>
<evidence type="ECO:0000313" key="5">
    <source>
        <dbReference type="EMBL" id="ELY98731.1"/>
    </source>
</evidence>
<dbReference type="Proteomes" id="UP000011591">
    <property type="component" value="Unassembled WGS sequence"/>
</dbReference>
<dbReference type="AlphaFoldDB" id="M0AK35"/>
<organism evidence="5 6">
    <name type="scientific">Natrialba aegyptia DSM 13077</name>
    <dbReference type="NCBI Taxonomy" id="1227491"/>
    <lineage>
        <taxon>Archaea</taxon>
        <taxon>Methanobacteriati</taxon>
        <taxon>Methanobacteriota</taxon>
        <taxon>Stenosarchaea group</taxon>
        <taxon>Halobacteria</taxon>
        <taxon>Halobacteriales</taxon>
        <taxon>Natrialbaceae</taxon>
        <taxon>Natrialba</taxon>
    </lineage>
</organism>
<dbReference type="RefSeq" id="WP_006667561.1">
    <property type="nucleotide sequence ID" value="NZ_AOIP01000060.1"/>
</dbReference>
<protein>
    <submittedName>
        <fullName evidence="5">Ferrichrome-binding protein</fullName>
    </submittedName>
</protein>
<dbReference type="InterPro" id="IPR006311">
    <property type="entry name" value="TAT_signal"/>
</dbReference>
<dbReference type="Pfam" id="PF01497">
    <property type="entry name" value="Peripla_BP_2"/>
    <property type="match status" value="1"/>
</dbReference>
<dbReference type="InterPro" id="IPR002491">
    <property type="entry name" value="ABC_transptr_periplasmic_BD"/>
</dbReference>